<dbReference type="Proteomes" id="UP001055153">
    <property type="component" value="Unassembled WGS sequence"/>
</dbReference>
<dbReference type="PROSITE" id="PS50111">
    <property type="entry name" value="CHEMOTAXIS_TRANSDUC_2"/>
    <property type="match status" value="1"/>
</dbReference>
<dbReference type="SMART" id="SM01358">
    <property type="entry name" value="HBM"/>
    <property type="match status" value="1"/>
</dbReference>
<evidence type="ECO:0000256" key="2">
    <source>
        <dbReference type="ARBA" id="ARBA00029447"/>
    </source>
</evidence>
<protein>
    <recommendedName>
        <fullName evidence="9">Methyl-accepting chemotaxis protein</fullName>
    </recommendedName>
</protein>
<dbReference type="SUPFAM" id="SSF58104">
    <property type="entry name" value="Methyl-accepting chemotaxis protein (MCP) signaling domain"/>
    <property type="match status" value="1"/>
</dbReference>
<dbReference type="InterPro" id="IPR032255">
    <property type="entry name" value="HBM"/>
</dbReference>
<evidence type="ECO:0000313" key="7">
    <source>
        <dbReference type="EMBL" id="GJE01792.1"/>
    </source>
</evidence>
<organism evidence="7 8">
    <name type="scientific">Methylobacterium isbiliense</name>
    <dbReference type="NCBI Taxonomy" id="315478"/>
    <lineage>
        <taxon>Bacteria</taxon>
        <taxon>Pseudomonadati</taxon>
        <taxon>Pseudomonadota</taxon>
        <taxon>Alphaproteobacteria</taxon>
        <taxon>Hyphomicrobiales</taxon>
        <taxon>Methylobacteriaceae</taxon>
        <taxon>Methylobacterium</taxon>
    </lineage>
</organism>
<keyword evidence="4" id="KW-0472">Membrane</keyword>
<feature type="domain" description="Methyl-accepting transducer" evidence="5">
    <location>
        <begin position="409"/>
        <end position="645"/>
    </location>
</feature>
<dbReference type="Gene3D" id="1.10.287.950">
    <property type="entry name" value="Methyl-accepting chemotaxis protein"/>
    <property type="match status" value="1"/>
</dbReference>
<evidence type="ECO:0000256" key="1">
    <source>
        <dbReference type="ARBA" id="ARBA00023224"/>
    </source>
</evidence>
<keyword evidence="1 3" id="KW-0807">Transducer</keyword>
<comment type="similarity">
    <text evidence="2">Belongs to the methyl-accepting chemotaxis (MCP) protein family.</text>
</comment>
<keyword evidence="4" id="KW-0812">Transmembrane</keyword>
<reference evidence="7" key="2">
    <citation type="submission" date="2021-08" db="EMBL/GenBank/DDBJ databases">
        <authorList>
            <person name="Tani A."/>
            <person name="Ola A."/>
            <person name="Ogura Y."/>
            <person name="Katsura K."/>
            <person name="Hayashi T."/>
        </authorList>
    </citation>
    <scope>NUCLEOTIDE SEQUENCE</scope>
    <source>
        <strain evidence="7">DSM 17168</strain>
    </source>
</reference>
<dbReference type="Gene3D" id="6.10.340.10">
    <property type="match status" value="1"/>
</dbReference>
<accession>A0ABQ4SFE5</accession>
<dbReference type="Pfam" id="PF00672">
    <property type="entry name" value="HAMP"/>
    <property type="match status" value="1"/>
</dbReference>
<evidence type="ECO:0000313" key="8">
    <source>
        <dbReference type="Proteomes" id="UP001055153"/>
    </source>
</evidence>
<keyword evidence="8" id="KW-1185">Reference proteome</keyword>
<evidence type="ECO:0000259" key="6">
    <source>
        <dbReference type="PROSITE" id="PS50885"/>
    </source>
</evidence>
<evidence type="ECO:0000256" key="3">
    <source>
        <dbReference type="PROSITE-ProRule" id="PRU00284"/>
    </source>
</evidence>
<dbReference type="CDD" id="cd06225">
    <property type="entry name" value="HAMP"/>
    <property type="match status" value="1"/>
</dbReference>
<dbReference type="RefSeq" id="WP_238236933.1">
    <property type="nucleotide sequence ID" value="NZ_BPQQ01000042.1"/>
</dbReference>
<dbReference type="InterPro" id="IPR004089">
    <property type="entry name" value="MCPsignal_dom"/>
</dbReference>
<feature type="domain" description="HAMP" evidence="6">
    <location>
        <begin position="316"/>
        <end position="369"/>
    </location>
</feature>
<dbReference type="EMBL" id="BPQQ01000042">
    <property type="protein sequence ID" value="GJE01792.1"/>
    <property type="molecule type" value="Genomic_DNA"/>
</dbReference>
<reference evidence="7" key="1">
    <citation type="journal article" date="2021" name="Front. Microbiol.">
        <title>Comprehensive Comparative Genomics and Phenotyping of Methylobacterium Species.</title>
        <authorList>
            <person name="Alessa O."/>
            <person name="Ogura Y."/>
            <person name="Fujitani Y."/>
            <person name="Takami H."/>
            <person name="Hayashi T."/>
            <person name="Sahin N."/>
            <person name="Tani A."/>
        </authorList>
    </citation>
    <scope>NUCLEOTIDE SEQUENCE</scope>
    <source>
        <strain evidence="7">DSM 17168</strain>
    </source>
</reference>
<sequence length="665" mass="69243">MKFGIRSHLYAGFGCLSLITAGLGGFAHHQLGSVADQYTERSRLEGIARDILAINGLAARLAAQAEEYRATTKPAGLAALGETRQAIETLADRLVREAVSPERRTLYERLRGTAAELKGDVQRLGAAGTASVEWREKLVKGGEALTQATNALLAEVRQRGNDAQEVQAATLENTMLLVRISNWRFLATRDPSGPAAFKTNVARAEAELGTMRSLDSRNFFGPSLTAVEQALAAYVVAFQATDRAMSESRSIDDTAIKPRAAAVEQEVSAVRAHIEAAVAEIIARTTAEVERARGIQLGLIGALLLLGVGLAAVIARSILRPIAGMTIAMKRLAEGDTAVAVPSREARDEIGEMAQAVEVFRQNAIARLDLEAAQAAEQSARQRRADRVDALVRSFQQSVAASLEVVTSAATELDATARSMTAVADGTSRQALASSTAAEETAVNVQTVAASAEEMVASLQEIERQVLRSNEVAGDAAREAQATDAAMAGLGEAAERIGAAVTMISSIAGQTNLLALNATIEAARAGEAGRGFAVVAAEVKELATQTARATEEIGGQIAAIQAATGQAAGAIRQIGRTILSINKITGTIASTVVEQTAATNEISRSATQAAQCTQAVSATMAKVLAASDETGSAAGQVLSAAADLATQSLAVKREVDRFLGAIQAA</sequence>
<dbReference type="SMART" id="SM00283">
    <property type="entry name" value="MA"/>
    <property type="match status" value="1"/>
</dbReference>
<gene>
    <name evidence="7" type="ORF">GMJLKIPL_3728</name>
</gene>
<dbReference type="PANTHER" id="PTHR32089:SF112">
    <property type="entry name" value="LYSOZYME-LIKE PROTEIN-RELATED"/>
    <property type="match status" value="1"/>
</dbReference>
<name>A0ABQ4SFE5_9HYPH</name>
<dbReference type="PROSITE" id="PS50885">
    <property type="entry name" value="HAMP"/>
    <property type="match status" value="1"/>
</dbReference>
<dbReference type="SMART" id="SM00304">
    <property type="entry name" value="HAMP"/>
    <property type="match status" value="1"/>
</dbReference>
<dbReference type="PANTHER" id="PTHR32089">
    <property type="entry name" value="METHYL-ACCEPTING CHEMOTAXIS PROTEIN MCPB"/>
    <property type="match status" value="1"/>
</dbReference>
<proteinExistence type="inferred from homology"/>
<evidence type="ECO:0008006" key="9">
    <source>
        <dbReference type="Google" id="ProtNLM"/>
    </source>
</evidence>
<comment type="caution">
    <text evidence="7">The sequence shown here is derived from an EMBL/GenBank/DDBJ whole genome shotgun (WGS) entry which is preliminary data.</text>
</comment>
<dbReference type="Pfam" id="PF00015">
    <property type="entry name" value="MCPsignal"/>
    <property type="match status" value="1"/>
</dbReference>
<feature type="transmembrane region" description="Helical" evidence="4">
    <location>
        <begin position="297"/>
        <end position="319"/>
    </location>
</feature>
<evidence type="ECO:0000256" key="4">
    <source>
        <dbReference type="SAM" id="Phobius"/>
    </source>
</evidence>
<keyword evidence="4" id="KW-1133">Transmembrane helix</keyword>
<dbReference type="InterPro" id="IPR003660">
    <property type="entry name" value="HAMP_dom"/>
</dbReference>
<evidence type="ECO:0000259" key="5">
    <source>
        <dbReference type="PROSITE" id="PS50111"/>
    </source>
</evidence>